<evidence type="ECO:0000313" key="1">
    <source>
        <dbReference type="EMBL" id="EMG50869.1"/>
    </source>
</evidence>
<organism evidence="1 2">
    <name type="scientific">Candida maltosa (strain Xu316)</name>
    <name type="common">Yeast</name>
    <dbReference type="NCBI Taxonomy" id="1245528"/>
    <lineage>
        <taxon>Eukaryota</taxon>
        <taxon>Fungi</taxon>
        <taxon>Dikarya</taxon>
        <taxon>Ascomycota</taxon>
        <taxon>Saccharomycotina</taxon>
        <taxon>Pichiomycetes</taxon>
        <taxon>Debaryomycetaceae</taxon>
        <taxon>Candida/Lodderomyces clade</taxon>
        <taxon>Candida</taxon>
    </lineage>
</organism>
<evidence type="ECO:0000313" key="2">
    <source>
        <dbReference type="Proteomes" id="UP000011777"/>
    </source>
</evidence>
<feature type="non-terminal residue" evidence="1">
    <location>
        <position position="1"/>
    </location>
</feature>
<gene>
    <name evidence="1" type="ORF">G210_0271</name>
</gene>
<dbReference type="EMBL" id="AOGT01000097">
    <property type="protein sequence ID" value="EMG50869.1"/>
    <property type="molecule type" value="Genomic_DNA"/>
</dbReference>
<dbReference type="AlphaFoldDB" id="M3K7N0"/>
<accession>M3K7N0</accession>
<reference evidence="1 2" key="1">
    <citation type="submission" date="2013-02" db="EMBL/GenBank/DDBJ databases">
        <title>Genome sequence of Candida maltosa Xu316, a potential industrial strain for xylitol and ethanol production.</title>
        <authorList>
            <person name="Yu J."/>
            <person name="Wang Q."/>
            <person name="Geng X."/>
            <person name="Bao W."/>
            <person name="He P."/>
            <person name="Cai J."/>
        </authorList>
    </citation>
    <scope>NUCLEOTIDE SEQUENCE [LARGE SCALE GENOMIC DNA]</scope>
    <source>
        <strain evidence="2">Xu316</strain>
    </source>
</reference>
<protein>
    <submittedName>
        <fullName evidence="1">Hydroxylamine reductase</fullName>
    </submittedName>
</protein>
<dbReference type="HOGENOM" id="CLU_2446576_0_0_1"/>
<sequence>KSLQTPETIITPSLSTVILCRKALTPASLVMLSPFGQRKLLVLRSLKYLGSHSVPSLSTSLPVFVNSRIRAISMGESDLEPDLGVWYLVI</sequence>
<keyword evidence="2" id="KW-1185">Reference proteome</keyword>
<proteinExistence type="predicted"/>
<dbReference type="Proteomes" id="UP000011777">
    <property type="component" value="Unassembled WGS sequence"/>
</dbReference>
<comment type="caution">
    <text evidence="1">The sequence shown here is derived from an EMBL/GenBank/DDBJ whole genome shotgun (WGS) entry which is preliminary data.</text>
</comment>
<name>M3K7N0_CANMX</name>